<dbReference type="InterPro" id="IPR038729">
    <property type="entry name" value="Rad50/SbcC_AAA"/>
</dbReference>
<dbReference type="Pfam" id="PF13558">
    <property type="entry name" value="SbcC_Walker_B"/>
    <property type="match status" value="1"/>
</dbReference>
<evidence type="ECO:0000256" key="4">
    <source>
        <dbReference type="SAM" id="Coils"/>
    </source>
</evidence>
<proteinExistence type="inferred from homology"/>
<comment type="similarity">
    <text evidence="1">Belongs to the SMC family. SbcC subfamily.</text>
</comment>
<evidence type="ECO:0000313" key="7">
    <source>
        <dbReference type="Proteomes" id="UP000248646"/>
    </source>
</evidence>
<keyword evidence="6" id="KW-0540">Nuclease</keyword>
<reference evidence="6 7" key="1">
    <citation type="submission" date="2018-06" db="EMBL/GenBank/DDBJ databases">
        <title>Genomic Encyclopedia of Type Strains, Phase IV (KMG-IV): sequencing the most valuable type-strain genomes for metagenomic binning, comparative biology and taxonomic classification.</title>
        <authorList>
            <person name="Goeker M."/>
        </authorList>
    </citation>
    <scope>NUCLEOTIDE SEQUENCE [LARGE SCALE GENOMIC DNA]</scope>
    <source>
        <strain evidence="6 7">DSM 5</strain>
    </source>
</reference>
<dbReference type="PANTHER" id="PTHR32114:SF2">
    <property type="entry name" value="ABC TRANSPORTER ABCH.3"/>
    <property type="match status" value="1"/>
</dbReference>
<dbReference type="GO" id="GO:0016887">
    <property type="term" value="F:ATP hydrolysis activity"/>
    <property type="evidence" value="ECO:0007669"/>
    <property type="project" value="InterPro"/>
</dbReference>
<sequence>MKPIQLKMTAFGPYKFTETIEFTELKDNRLFVISGATGAGKTTIFDGICFALYGYGSGEDRRDTKMMRSDFATDDTHTSVQLVFDIHNRRYRILRQLSHVKTGNKGATGERYEFFEIKETGEVPVVERQIVSEINNKVLDIIGLTQDQFSQIVMLPQGEFRKLLTSQTENKEAILRKIFKTEPYKMINERLKEKKVVAEAELKKEELTRNSYTEQIVASFPMRDSNVFQLIGTANFNMFQLVEALREETAFYSEKIKLDELAYKEAYEKHSNRQTSYHEAKSINTRFMELEEKQQKLANLQEQSEVYAQKQRQLEEAERASTIETVEVYYKDLQSELNSKLELLETAKKEIIDTEGTLKKITTAYVKEDAKKEERDKSVEVLIQLNALIPLFEDLEKKKFEMQELERLTMELNSKVKIINDQFIHEKETCATQKEQIEKLEQLVEPLDQHVQQLSVLEANYKVLQEYVKHERQLKAYKSQESEQKRLFDEMKKAYVVEEQKWMSSQASILASKLVDGDACPVCGSTNHVMAHVETQAQTVNEDELQQLKNQLNKQESSYLTIVAKKETTQETVGKIIVQLEELKITVLEVDQLKKDLENLQDEVRTLREEKSNLSLLKEPYKQNLLLVDKLEQQKVALEISYQQQKGLWEQEKAVYESKQISIPAQIPDLQELQVQLKAANKHKEQLESTWNEVQKQLQQAKELQAKAQTSLEHAKNAEEETSLKLKKSKEQFNKALARAEFNSIDLYIAAKMSEQDRAVLKTQCMEYKQALHTLLEQVREGQAQLASKTKVELAPLEEELVQLKEAYEQALTLLNSSKEYQKAGIELDEKINSTSERITLLEQQVHRITDLYDVLRGQNHVKISFERYVQIEYLEQIIHAANERLKHMSNGQFQLLRSERQETHGRQSGLGLDVYDAYTGQTRDVKTLSGGEKFNASLCLALGMADVIQSFQGSIRIDTMFIDEGFGSLDEESLNKAIDTLVDLQKSGRMIGVISHVAELKASIPAILEVEKLKEGYSKTRFVIK</sequence>
<gene>
    <name evidence="6" type="ORF">C7437_10819</name>
</gene>
<dbReference type="GO" id="GO:0004527">
    <property type="term" value="F:exonuclease activity"/>
    <property type="evidence" value="ECO:0007669"/>
    <property type="project" value="UniProtKB-KW"/>
</dbReference>
<feature type="coiled-coil region" evidence="4">
    <location>
        <begin position="188"/>
        <end position="215"/>
    </location>
</feature>
<feature type="domain" description="Rad50/SbcC-type AAA" evidence="5">
    <location>
        <begin position="5"/>
        <end position="214"/>
    </location>
</feature>
<organism evidence="6 7">
    <name type="scientific">Psychrobacillus insolitus</name>
    <dbReference type="NCBI Taxonomy" id="1461"/>
    <lineage>
        <taxon>Bacteria</taxon>
        <taxon>Bacillati</taxon>
        <taxon>Bacillota</taxon>
        <taxon>Bacilli</taxon>
        <taxon>Bacillales</taxon>
        <taxon>Bacillaceae</taxon>
        <taxon>Psychrobacillus</taxon>
    </lineage>
</organism>
<feature type="coiled-coil region" evidence="4">
    <location>
        <begin position="538"/>
        <end position="732"/>
    </location>
</feature>
<evidence type="ECO:0000256" key="2">
    <source>
        <dbReference type="ARBA" id="ARBA00011322"/>
    </source>
</evidence>
<keyword evidence="6" id="KW-0378">Hydrolase</keyword>
<dbReference type="InterPro" id="IPR027417">
    <property type="entry name" value="P-loop_NTPase"/>
</dbReference>
<dbReference type="RefSeq" id="WP_111440448.1">
    <property type="nucleotide sequence ID" value="NZ_QKZI01000008.1"/>
</dbReference>
<dbReference type="OrthoDB" id="9795626at2"/>
<keyword evidence="7" id="KW-1185">Reference proteome</keyword>
<dbReference type="PANTHER" id="PTHR32114">
    <property type="entry name" value="ABC TRANSPORTER ABCH.3"/>
    <property type="match status" value="1"/>
</dbReference>
<dbReference type="GO" id="GO:0006302">
    <property type="term" value="P:double-strand break repair"/>
    <property type="evidence" value="ECO:0007669"/>
    <property type="project" value="InterPro"/>
</dbReference>
<feature type="coiled-coil region" evidence="4">
    <location>
        <begin position="787"/>
        <end position="814"/>
    </location>
</feature>
<accession>A0A2W7N2Y6</accession>
<feature type="coiled-coil region" evidence="4">
    <location>
        <begin position="395"/>
        <end position="422"/>
    </location>
</feature>
<dbReference type="Proteomes" id="UP000248646">
    <property type="component" value="Unassembled WGS sequence"/>
</dbReference>
<keyword evidence="6" id="KW-0269">Exonuclease</keyword>
<evidence type="ECO:0000256" key="3">
    <source>
        <dbReference type="ARBA" id="ARBA00013368"/>
    </source>
</evidence>
<feature type="coiled-coil region" evidence="4">
    <location>
        <begin position="283"/>
        <end position="350"/>
    </location>
</feature>
<dbReference type="Pfam" id="PF13476">
    <property type="entry name" value="AAA_23"/>
    <property type="match status" value="1"/>
</dbReference>
<evidence type="ECO:0000313" key="6">
    <source>
        <dbReference type="EMBL" id="PZX02924.1"/>
    </source>
</evidence>
<comment type="caution">
    <text evidence="6">The sequence shown here is derived from an EMBL/GenBank/DDBJ whole genome shotgun (WGS) entry which is preliminary data.</text>
</comment>
<protein>
    <recommendedName>
        <fullName evidence="3">Nuclease SbcCD subunit C</fullName>
    </recommendedName>
</protein>
<dbReference type="EMBL" id="QKZI01000008">
    <property type="protein sequence ID" value="PZX02924.1"/>
    <property type="molecule type" value="Genomic_DNA"/>
</dbReference>
<evidence type="ECO:0000256" key="1">
    <source>
        <dbReference type="ARBA" id="ARBA00006930"/>
    </source>
</evidence>
<name>A0A2W7N2Y6_9BACI</name>
<dbReference type="Gene3D" id="3.40.50.300">
    <property type="entry name" value="P-loop containing nucleotide triphosphate hydrolases"/>
    <property type="match status" value="2"/>
</dbReference>
<comment type="subunit">
    <text evidence="2">Heterodimer of SbcC and SbcD.</text>
</comment>
<dbReference type="AlphaFoldDB" id="A0A2W7N2Y6"/>
<evidence type="ECO:0000259" key="5">
    <source>
        <dbReference type="Pfam" id="PF13476"/>
    </source>
</evidence>
<keyword evidence="4" id="KW-0175">Coiled coil</keyword>
<dbReference type="SUPFAM" id="SSF52540">
    <property type="entry name" value="P-loop containing nucleoside triphosphate hydrolases"/>
    <property type="match status" value="1"/>
</dbReference>